<organism evidence="1 2">
    <name type="scientific">Rubrobacter xylanophilus</name>
    <dbReference type="NCBI Taxonomy" id="49319"/>
    <lineage>
        <taxon>Bacteria</taxon>
        <taxon>Bacillati</taxon>
        <taxon>Actinomycetota</taxon>
        <taxon>Rubrobacteria</taxon>
        <taxon>Rubrobacterales</taxon>
        <taxon>Rubrobacteraceae</taxon>
        <taxon>Rubrobacter</taxon>
    </lineage>
</organism>
<dbReference type="EMBL" id="AP019791">
    <property type="protein sequence ID" value="BBL80340.1"/>
    <property type="molecule type" value="Genomic_DNA"/>
</dbReference>
<protein>
    <submittedName>
        <fullName evidence="1">Uncharacterized protein</fullName>
    </submittedName>
</protein>
<dbReference type="NCBIfam" id="NF040603">
    <property type="entry name" value="choice_anch_P"/>
    <property type="match status" value="2"/>
</dbReference>
<name>A0A510HK07_9ACTN</name>
<reference evidence="1" key="1">
    <citation type="journal article" date="2019" name="Microbiol. Resour. Announc.">
        <title>Complete Genome Sequence of Rubrobacter xylanophilus Strain AA3-22, Isolated from Arima Onsen in Japan.</title>
        <authorList>
            <person name="Tomariguchi N."/>
            <person name="Miyazaki K."/>
        </authorList>
    </citation>
    <scope>NUCLEOTIDE SEQUENCE [LARGE SCALE GENOMIC DNA]</scope>
    <source>
        <strain evidence="1">AA3-22</strain>
    </source>
</reference>
<evidence type="ECO:0000313" key="2">
    <source>
        <dbReference type="Proteomes" id="UP000318065"/>
    </source>
</evidence>
<dbReference type="OrthoDB" id="3774957at2"/>
<dbReference type="RefSeq" id="WP_143528358.1">
    <property type="nucleotide sequence ID" value="NZ_AP019791.1"/>
</dbReference>
<dbReference type="AlphaFoldDB" id="A0A510HK07"/>
<keyword evidence="2" id="KW-1185">Reference proteome</keyword>
<evidence type="ECO:0000313" key="1">
    <source>
        <dbReference type="EMBL" id="BBL80340.1"/>
    </source>
</evidence>
<gene>
    <name evidence="1" type="ORF">RxyAA322_21940</name>
</gene>
<dbReference type="Proteomes" id="UP000318065">
    <property type="component" value="Chromosome"/>
</dbReference>
<sequence length="438" mass="45251">MGGHASGRLKRLLTLWFGLLFGVALVTLVAGAGRGEAASQLKGSFRGNAYGTYANAQAGPVAATLGRSAFIPCPCNGTGGKTRSNSVDSLDAGRVLKAGVLRSTVFTRKTSTSARVRNTSTVSGLNLLDGLITADAVRAVANTNADARRIRASATGSSFVDLRVNGKRVADVSPNTRINLPGLGYVVLKSVKPGGNGKSLRTVRVEMITVVVTRENDFGLPVGARIVVAHAYSGFSRNQPKVIVGGQAYAATANAKIGDTLQNNIGKAAFVVMGCEGTGGKVRTNNIAALSAGNVLSIGSGRTTAFGGRRGSGTVARTTATVQDLSLLGGLITADAVKAVARDTFRNGRRISSTQGTEFARLRVAGIPLPINVRPNTRLDLPGLGYVVVNEQKVPPRGSGGRTQVNGLRVVVTRNNLLGLPVGAQITVAHASSRVARF</sequence>
<accession>A0A510HK07</accession>
<proteinExistence type="predicted"/>